<accession>A0ABM6W727</accession>
<reference evidence="7 8" key="1">
    <citation type="submission" date="2018-05" db="EMBL/GenBank/DDBJ databases">
        <title>Complete genome sequences of Streptococcus sobrinus.</title>
        <authorList>
            <person name="Sales M."/>
            <person name="Jensen P.A."/>
        </authorList>
    </citation>
    <scope>NUCLEOTIDE SEQUENCE [LARGE SCALE GENOMIC DNA]</scope>
    <source>
        <strain evidence="7 8">SL1</strain>
    </source>
</reference>
<gene>
    <name evidence="7" type="ORF">DK182_07610</name>
</gene>
<feature type="transmembrane region" description="Helical" evidence="5">
    <location>
        <begin position="16"/>
        <end position="35"/>
    </location>
</feature>
<dbReference type="InterPro" id="IPR051784">
    <property type="entry name" value="Nod_factor_ABC_transporter"/>
</dbReference>
<sequence length="243" mass="27585">MKALLKIEWIKTWREWPYFIMAIGMPVGFFIFFSGMKMSANPASQKLIVQSIMLTMTGFSMSSFGLFSFPFMLAEDRSNHWLTYIEHSKVPIYQYYLSKVLRVIFCFFLTISITFLIGAFYRHISLSWGAWLGSAGLLLASGVVFLSFGLLLAQIKSQQTMSIVANIAFLGMAMLGGSWWPISNFPDWVQKISKLTPVYHVNQLSTRFAANGQIRWTSLLIILAYAIIMAGPALLIKRKTEVN</sequence>
<proteinExistence type="predicted"/>
<dbReference type="EMBL" id="CP029490">
    <property type="protein sequence ID" value="AWN21219.1"/>
    <property type="molecule type" value="Genomic_DNA"/>
</dbReference>
<evidence type="ECO:0000256" key="4">
    <source>
        <dbReference type="ARBA" id="ARBA00023136"/>
    </source>
</evidence>
<feature type="transmembrane region" description="Helical" evidence="5">
    <location>
        <begin position="163"/>
        <end position="182"/>
    </location>
</feature>
<feature type="transmembrane region" description="Helical" evidence="5">
    <location>
        <begin position="128"/>
        <end position="151"/>
    </location>
</feature>
<feature type="transmembrane region" description="Helical" evidence="5">
    <location>
        <begin position="100"/>
        <end position="122"/>
    </location>
</feature>
<protein>
    <submittedName>
        <fullName evidence="7">ABC transporter permease</fullName>
    </submittedName>
</protein>
<dbReference type="GeneID" id="93924371"/>
<evidence type="ECO:0000259" key="6">
    <source>
        <dbReference type="Pfam" id="PF12698"/>
    </source>
</evidence>
<dbReference type="PANTHER" id="PTHR43229:SF2">
    <property type="entry name" value="NODULATION PROTEIN J"/>
    <property type="match status" value="1"/>
</dbReference>
<name>A0ABM6W727_9STRE</name>
<evidence type="ECO:0000256" key="5">
    <source>
        <dbReference type="SAM" id="Phobius"/>
    </source>
</evidence>
<evidence type="ECO:0000256" key="3">
    <source>
        <dbReference type="ARBA" id="ARBA00022989"/>
    </source>
</evidence>
<keyword evidence="3 5" id="KW-1133">Transmembrane helix</keyword>
<keyword evidence="4 5" id="KW-0472">Membrane</keyword>
<comment type="subcellular location">
    <subcellularLocation>
        <location evidence="1">Membrane</location>
        <topology evidence="1">Multi-pass membrane protein</topology>
    </subcellularLocation>
</comment>
<dbReference type="Pfam" id="PF12698">
    <property type="entry name" value="ABC2_membrane_3"/>
    <property type="match status" value="1"/>
</dbReference>
<keyword evidence="2 5" id="KW-0812">Transmembrane</keyword>
<feature type="transmembrane region" description="Helical" evidence="5">
    <location>
        <begin position="47"/>
        <end position="69"/>
    </location>
</feature>
<evidence type="ECO:0000256" key="2">
    <source>
        <dbReference type="ARBA" id="ARBA00022692"/>
    </source>
</evidence>
<feature type="domain" description="ABC-2 type transporter transmembrane" evidence="6">
    <location>
        <begin position="45"/>
        <end position="229"/>
    </location>
</feature>
<keyword evidence="8" id="KW-1185">Reference proteome</keyword>
<evidence type="ECO:0000256" key="1">
    <source>
        <dbReference type="ARBA" id="ARBA00004141"/>
    </source>
</evidence>
<dbReference type="InterPro" id="IPR013525">
    <property type="entry name" value="ABC2_TM"/>
</dbReference>
<evidence type="ECO:0000313" key="7">
    <source>
        <dbReference type="EMBL" id="AWN21219.1"/>
    </source>
</evidence>
<dbReference type="RefSeq" id="WP_002961838.1">
    <property type="nucleotide sequence ID" value="NZ_CP029490.1"/>
</dbReference>
<organism evidence="7 8">
    <name type="scientific">Streptococcus sobrinus</name>
    <dbReference type="NCBI Taxonomy" id="1310"/>
    <lineage>
        <taxon>Bacteria</taxon>
        <taxon>Bacillati</taxon>
        <taxon>Bacillota</taxon>
        <taxon>Bacilli</taxon>
        <taxon>Lactobacillales</taxon>
        <taxon>Streptococcaceae</taxon>
        <taxon>Streptococcus</taxon>
    </lineage>
</organism>
<dbReference type="Proteomes" id="UP000245369">
    <property type="component" value="Chromosome"/>
</dbReference>
<feature type="transmembrane region" description="Helical" evidence="5">
    <location>
        <begin position="214"/>
        <end position="236"/>
    </location>
</feature>
<dbReference type="PANTHER" id="PTHR43229">
    <property type="entry name" value="NODULATION PROTEIN J"/>
    <property type="match status" value="1"/>
</dbReference>
<evidence type="ECO:0000313" key="8">
    <source>
        <dbReference type="Proteomes" id="UP000245369"/>
    </source>
</evidence>